<gene>
    <name evidence="4" type="ORF">N7456_001734</name>
</gene>
<proteinExistence type="predicted"/>
<evidence type="ECO:0000313" key="4">
    <source>
        <dbReference type="EMBL" id="KAJ5113200.1"/>
    </source>
</evidence>
<keyword evidence="2" id="KW-0812">Transmembrane</keyword>
<accession>A0A9W9G6X9</accession>
<keyword evidence="5" id="KW-1185">Reference proteome</keyword>
<keyword evidence="2" id="KW-1133">Transmembrane helix</keyword>
<evidence type="ECO:0000256" key="3">
    <source>
        <dbReference type="SAM" id="SignalP"/>
    </source>
</evidence>
<dbReference type="OrthoDB" id="536881at2759"/>
<protein>
    <recommendedName>
        <fullName evidence="6">Receptor L-domain domain-containing protein</fullName>
    </recommendedName>
</protein>
<dbReference type="Gene3D" id="3.80.20.20">
    <property type="entry name" value="Receptor L-domain"/>
    <property type="match status" value="1"/>
</dbReference>
<sequence>MHVLFFLLLASAWQQVIADSDSDSCKSSTTISSQSDADSLADCDSLEGSITFSSSASGSIVFNNITEIKGSFTAQGASSVTEISAPDVTGISSALTIDNMSSLTKLSMASLSKVESGITITNNKNLKSLEFQNLEEVDGQLDLTGYFTSVLLPSLDQVDGSTTIKGKSPMSCTALNALRSSDVFRGSYSCSVDGGGSSLSAGAKAGIAIGVIIVVILLLLAVWYVLRQRRQRQPRRRRTFQTDPPSPEIALGSEKLLEPEHKSSPPKESPVKERELQVPRKPIGPPPALLDGRSIYEAAYPASPIPVYHELDAGPVSGSHQRPIHSET</sequence>
<reference evidence="4" key="2">
    <citation type="journal article" date="2023" name="IMA Fungus">
        <title>Comparative genomic study of the Penicillium genus elucidates a diverse pangenome and 15 lateral gene transfer events.</title>
        <authorList>
            <person name="Petersen C."/>
            <person name="Sorensen T."/>
            <person name="Nielsen M.R."/>
            <person name="Sondergaard T.E."/>
            <person name="Sorensen J.L."/>
            <person name="Fitzpatrick D.A."/>
            <person name="Frisvad J.C."/>
            <person name="Nielsen K.L."/>
        </authorList>
    </citation>
    <scope>NUCLEOTIDE SEQUENCE</scope>
    <source>
        <strain evidence="4">IBT 30069</strain>
    </source>
</reference>
<evidence type="ECO:0008006" key="6">
    <source>
        <dbReference type="Google" id="ProtNLM"/>
    </source>
</evidence>
<dbReference type="InterPro" id="IPR036941">
    <property type="entry name" value="Rcpt_L-dom_sf"/>
</dbReference>
<keyword evidence="3" id="KW-0732">Signal</keyword>
<dbReference type="SUPFAM" id="SSF52058">
    <property type="entry name" value="L domain-like"/>
    <property type="match status" value="1"/>
</dbReference>
<feature type="compositionally biased region" description="Basic and acidic residues" evidence="1">
    <location>
        <begin position="255"/>
        <end position="278"/>
    </location>
</feature>
<dbReference type="Proteomes" id="UP001149165">
    <property type="component" value="Unassembled WGS sequence"/>
</dbReference>
<comment type="caution">
    <text evidence="4">The sequence shown here is derived from an EMBL/GenBank/DDBJ whole genome shotgun (WGS) entry which is preliminary data.</text>
</comment>
<evidence type="ECO:0000256" key="2">
    <source>
        <dbReference type="SAM" id="Phobius"/>
    </source>
</evidence>
<keyword evidence="2" id="KW-0472">Membrane</keyword>
<dbReference type="EMBL" id="JAPQKH010000002">
    <property type="protein sequence ID" value="KAJ5113200.1"/>
    <property type="molecule type" value="Genomic_DNA"/>
</dbReference>
<evidence type="ECO:0000256" key="1">
    <source>
        <dbReference type="SAM" id="MobiDB-lite"/>
    </source>
</evidence>
<organism evidence="4 5">
    <name type="scientific">Penicillium angulare</name>
    <dbReference type="NCBI Taxonomy" id="116970"/>
    <lineage>
        <taxon>Eukaryota</taxon>
        <taxon>Fungi</taxon>
        <taxon>Dikarya</taxon>
        <taxon>Ascomycota</taxon>
        <taxon>Pezizomycotina</taxon>
        <taxon>Eurotiomycetes</taxon>
        <taxon>Eurotiomycetidae</taxon>
        <taxon>Eurotiales</taxon>
        <taxon>Aspergillaceae</taxon>
        <taxon>Penicillium</taxon>
    </lineage>
</organism>
<name>A0A9W9G6X9_9EURO</name>
<feature type="transmembrane region" description="Helical" evidence="2">
    <location>
        <begin position="205"/>
        <end position="226"/>
    </location>
</feature>
<evidence type="ECO:0000313" key="5">
    <source>
        <dbReference type="Proteomes" id="UP001149165"/>
    </source>
</evidence>
<feature type="chain" id="PRO_5040757729" description="Receptor L-domain domain-containing protein" evidence="3">
    <location>
        <begin position="19"/>
        <end position="328"/>
    </location>
</feature>
<feature type="signal peptide" evidence="3">
    <location>
        <begin position="1"/>
        <end position="18"/>
    </location>
</feature>
<reference evidence="4" key="1">
    <citation type="submission" date="2022-11" db="EMBL/GenBank/DDBJ databases">
        <authorList>
            <person name="Petersen C."/>
        </authorList>
    </citation>
    <scope>NUCLEOTIDE SEQUENCE</scope>
    <source>
        <strain evidence="4">IBT 30069</strain>
    </source>
</reference>
<dbReference type="AlphaFoldDB" id="A0A9W9G6X9"/>
<feature type="region of interest" description="Disordered" evidence="1">
    <location>
        <begin position="233"/>
        <end position="289"/>
    </location>
</feature>